<evidence type="ECO:0000313" key="2">
    <source>
        <dbReference type="EMBL" id="CAF3983851.1"/>
    </source>
</evidence>
<evidence type="ECO:0000313" key="3">
    <source>
        <dbReference type="Proteomes" id="UP000682733"/>
    </source>
</evidence>
<gene>
    <name evidence="1" type="ORF">OVA965_LOCUS22648</name>
    <name evidence="2" type="ORF">TMI583_LOCUS23362</name>
</gene>
<protein>
    <submittedName>
        <fullName evidence="2">Uncharacterized protein</fullName>
    </submittedName>
</protein>
<proteinExistence type="predicted"/>
<reference evidence="2" key="1">
    <citation type="submission" date="2021-02" db="EMBL/GenBank/DDBJ databases">
        <authorList>
            <person name="Nowell W R."/>
        </authorList>
    </citation>
    <scope>NUCLEOTIDE SEQUENCE</scope>
</reference>
<sequence length="137" mass="15374">MTWASMAQAKIEGLLTQWKEKSGKLELTSDQETKIKQWFADCVEKLKQRKEGARKVIGDLKTAVDGGDDKAAEENLQKLREGLRQHDQGREKALDEFDQILKPNQRARIVLFAVSEAKAKGQSVEHLLDSILSGVAE</sequence>
<organism evidence="2 3">
    <name type="scientific">Didymodactylos carnosus</name>
    <dbReference type="NCBI Taxonomy" id="1234261"/>
    <lineage>
        <taxon>Eukaryota</taxon>
        <taxon>Metazoa</taxon>
        <taxon>Spiralia</taxon>
        <taxon>Gnathifera</taxon>
        <taxon>Rotifera</taxon>
        <taxon>Eurotatoria</taxon>
        <taxon>Bdelloidea</taxon>
        <taxon>Philodinida</taxon>
        <taxon>Philodinidae</taxon>
        <taxon>Didymodactylos</taxon>
    </lineage>
</organism>
<name>A0A8S2NBF6_9BILA</name>
<comment type="caution">
    <text evidence="2">The sequence shown here is derived from an EMBL/GenBank/DDBJ whole genome shotgun (WGS) entry which is preliminary data.</text>
</comment>
<accession>A0A8S2NBF6</accession>
<dbReference type="Gene3D" id="1.20.120.1490">
    <property type="match status" value="1"/>
</dbReference>
<dbReference type="EMBL" id="CAJOBA010034372">
    <property type="protein sequence ID" value="CAF3983851.1"/>
    <property type="molecule type" value="Genomic_DNA"/>
</dbReference>
<dbReference type="EMBL" id="CAJNOK010012848">
    <property type="protein sequence ID" value="CAF1172559.1"/>
    <property type="molecule type" value="Genomic_DNA"/>
</dbReference>
<evidence type="ECO:0000313" key="1">
    <source>
        <dbReference type="EMBL" id="CAF1172559.1"/>
    </source>
</evidence>
<dbReference type="Proteomes" id="UP000682733">
    <property type="component" value="Unassembled WGS sequence"/>
</dbReference>
<dbReference type="AlphaFoldDB" id="A0A8S2NBF6"/>
<dbReference type="Proteomes" id="UP000677228">
    <property type="component" value="Unassembled WGS sequence"/>
</dbReference>